<dbReference type="EMBL" id="JAVREX010000007">
    <property type="protein sequence ID" value="MDT0429753.1"/>
    <property type="molecule type" value="Genomic_DNA"/>
</dbReference>
<proteinExistence type="predicted"/>
<protein>
    <submittedName>
        <fullName evidence="3">Type VII secretion system-associated protein</fullName>
    </submittedName>
</protein>
<feature type="compositionally biased region" description="Low complexity" evidence="1">
    <location>
        <begin position="210"/>
        <end position="244"/>
    </location>
</feature>
<dbReference type="Proteomes" id="UP001183777">
    <property type="component" value="Unassembled WGS sequence"/>
</dbReference>
<reference evidence="4" key="1">
    <citation type="submission" date="2023-07" db="EMBL/GenBank/DDBJ databases">
        <title>30 novel species of actinomycetes from the DSMZ collection.</title>
        <authorList>
            <person name="Nouioui I."/>
        </authorList>
    </citation>
    <scope>NUCLEOTIDE SEQUENCE [LARGE SCALE GENOMIC DNA]</scope>
    <source>
        <strain evidence="4">DSM 41770</strain>
    </source>
</reference>
<feature type="region of interest" description="Disordered" evidence="1">
    <location>
        <begin position="199"/>
        <end position="262"/>
    </location>
</feature>
<sequence length="262" mass="26135">MNDNTAGAGAAEDTAPPVPEEIAEAARLAPDHWLGMVDPAWPGEGEPPDWAVVGRWRSGQDGEIEEWRPNEEYRPSPQALGWPAPTDPVDEAVQLAATGYGPGEAVSRTLAVAEVAVLLAPGGGPLSATSPDGAAVVPVFTSPTYLHAAGRFGYELAPVHEVVDRIPAGHVLYLNPSGPVGMAVETDALRRAVEAAARSAAETGDGEAVGGASASPEAGEASASPVAGGADLPTRPVTATPAGARTGGGTGPEAAAAPGPGD</sequence>
<evidence type="ECO:0000256" key="1">
    <source>
        <dbReference type="SAM" id="MobiDB-lite"/>
    </source>
</evidence>
<feature type="domain" description="SseB protein N-terminal" evidence="2">
    <location>
        <begin position="90"/>
        <end position="190"/>
    </location>
</feature>
<gene>
    <name evidence="3" type="ORF">RM649_19160</name>
</gene>
<comment type="caution">
    <text evidence="3">The sequence shown here is derived from an EMBL/GenBank/DDBJ whole genome shotgun (WGS) entry which is preliminary data.</text>
</comment>
<accession>A0ABU2RN79</accession>
<dbReference type="InterPro" id="IPR047659">
    <property type="entry name" value="T7SS_assoc"/>
</dbReference>
<evidence type="ECO:0000259" key="2">
    <source>
        <dbReference type="Pfam" id="PF07179"/>
    </source>
</evidence>
<dbReference type="InterPro" id="IPR009839">
    <property type="entry name" value="SseB_N"/>
</dbReference>
<dbReference type="RefSeq" id="WP_311657928.1">
    <property type="nucleotide sequence ID" value="NZ_JAVREX010000007.1"/>
</dbReference>
<evidence type="ECO:0000313" key="4">
    <source>
        <dbReference type="Proteomes" id="UP001183777"/>
    </source>
</evidence>
<keyword evidence="4" id="KW-1185">Reference proteome</keyword>
<evidence type="ECO:0000313" key="3">
    <source>
        <dbReference type="EMBL" id="MDT0429753.1"/>
    </source>
</evidence>
<dbReference type="Pfam" id="PF07179">
    <property type="entry name" value="SseB"/>
    <property type="match status" value="1"/>
</dbReference>
<name>A0ABU2RN79_9ACTN</name>
<feature type="compositionally biased region" description="Low complexity" evidence="1">
    <location>
        <begin position="252"/>
        <end position="262"/>
    </location>
</feature>
<organism evidence="3 4">
    <name type="scientific">Streptomyces salyersiae</name>
    <dbReference type="NCBI Taxonomy" id="3075530"/>
    <lineage>
        <taxon>Bacteria</taxon>
        <taxon>Bacillati</taxon>
        <taxon>Actinomycetota</taxon>
        <taxon>Actinomycetes</taxon>
        <taxon>Kitasatosporales</taxon>
        <taxon>Streptomycetaceae</taxon>
        <taxon>Streptomyces</taxon>
    </lineage>
</organism>
<dbReference type="NCBIfam" id="NF033532">
    <property type="entry name" value="lone7para_assoc"/>
    <property type="match status" value="1"/>
</dbReference>